<evidence type="ECO:0000313" key="6">
    <source>
        <dbReference type="EMBL" id="MBO1628554.1"/>
    </source>
</evidence>
<dbReference type="InterPro" id="IPR001647">
    <property type="entry name" value="HTH_TetR"/>
</dbReference>
<keyword evidence="4" id="KW-0472">Membrane</keyword>
<proteinExistence type="predicted"/>
<feature type="DNA-binding region" description="H-T-H motif" evidence="3">
    <location>
        <begin position="27"/>
        <end position="46"/>
    </location>
</feature>
<dbReference type="Proteomes" id="UP000677611">
    <property type="component" value="Unassembled WGS sequence"/>
</dbReference>
<dbReference type="Pfam" id="PF00440">
    <property type="entry name" value="TetR_N"/>
    <property type="match status" value="1"/>
</dbReference>
<keyword evidence="4" id="KW-1133">Transmembrane helix</keyword>
<dbReference type="PRINTS" id="PR00455">
    <property type="entry name" value="HTHTETR"/>
</dbReference>
<evidence type="ECO:0000256" key="3">
    <source>
        <dbReference type="PROSITE-ProRule" id="PRU00335"/>
    </source>
</evidence>
<dbReference type="EMBL" id="JAGDQJ010000060">
    <property type="protein sequence ID" value="MBO1628554.1"/>
    <property type="molecule type" value="Genomic_DNA"/>
</dbReference>
<keyword evidence="1" id="KW-0678">Repressor</keyword>
<reference evidence="6 7" key="1">
    <citation type="submission" date="2021-03" db="EMBL/GenBank/DDBJ databases">
        <title>Identification of novel Bacillus strains.</title>
        <authorList>
            <person name="Xiao Z."/>
            <person name="Li Y."/>
            <person name="Shen J."/>
        </authorList>
    </citation>
    <scope>NUCLEOTIDE SEQUENCE [LARGE SCALE GENOMIC DNA]</scope>
    <source>
        <strain evidence="6 7">SY8</strain>
    </source>
</reference>
<organism evidence="6 7">
    <name type="scientific">Bacillus arachidis</name>
    <dbReference type="NCBI Taxonomy" id="2819290"/>
    <lineage>
        <taxon>Bacteria</taxon>
        <taxon>Bacillati</taxon>
        <taxon>Bacillota</taxon>
        <taxon>Bacilli</taxon>
        <taxon>Bacillales</taxon>
        <taxon>Bacillaceae</taxon>
        <taxon>Bacillus</taxon>
    </lineage>
</organism>
<sequence>MENQDPKERIIQATLEIIGNHGTDKVTIREIASRVGVNVAAVNYYFGSKSNLIQQSMEYFADTMQDAFFNFHQKEIPLKDKLYLFLTSFAETAVTYPGVVKSLVNQMMENGEIRSEVALTMEKGSVAIKQVIGQLIQSTDDKKLSFIALQLMSSIIYPILMSTQLPMLYGFDYRDKEAREEYIRSSMEFIFNNY</sequence>
<dbReference type="Gene3D" id="1.10.357.10">
    <property type="entry name" value="Tetracycline Repressor, domain 2"/>
    <property type="match status" value="1"/>
</dbReference>
<keyword evidence="7" id="KW-1185">Reference proteome</keyword>
<protein>
    <submittedName>
        <fullName evidence="6">TetR/AcrR family transcriptional regulator</fullName>
    </submittedName>
</protein>
<dbReference type="InterPro" id="IPR009057">
    <property type="entry name" value="Homeodomain-like_sf"/>
</dbReference>
<feature type="transmembrane region" description="Helical" evidence="4">
    <location>
        <begin position="147"/>
        <end position="169"/>
    </location>
</feature>
<gene>
    <name evidence="6" type="ORF">J4P90_25905</name>
</gene>
<evidence type="ECO:0000256" key="2">
    <source>
        <dbReference type="ARBA" id="ARBA00023125"/>
    </source>
</evidence>
<dbReference type="PANTHER" id="PTHR43479:SF11">
    <property type="entry name" value="ACREF_ENVCD OPERON REPRESSOR-RELATED"/>
    <property type="match status" value="1"/>
</dbReference>
<dbReference type="InterPro" id="IPR050624">
    <property type="entry name" value="HTH-type_Tx_Regulator"/>
</dbReference>
<evidence type="ECO:0000256" key="4">
    <source>
        <dbReference type="SAM" id="Phobius"/>
    </source>
</evidence>
<accession>A0ABS3P5T8</accession>
<dbReference type="RefSeq" id="WP_208019557.1">
    <property type="nucleotide sequence ID" value="NZ_JAGDQJ010000060.1"/>
</dbReference>
<dbReference type="PROSITE" id="PS50977">
    <property type="entry name" value="HTH_TETR_2"/>
    <property type="match status" value="1"/>
</dbReference>
<evidence type="ECO:0000256" key="1">
    <source>
        <dbReference type="ARBA" id="ARBA00022491"/>
    </source>
</evidence>
<dbReference type="SUPFAM" id="SSF46689">
    <property type="entry name" value="Homeodomain-like"/>
    <property type="match status" value="1"/>
</dbReference>
<keyword evidence="2 3" id="KW-0238">DNA-binding</keyword>
<name>A0ABS3P5T8_9BACI</name>
<evidence type="ECO:0000313" key="7">
    <source>
        <dbReference type="Proteomes" id="UP000677611"/>
    </source>
</evidence>
<keyword evidence="4" id="KW-0812">Transmembrane</keyword>
<comment type="caution">
    <text evidence="6">The sequence shown here is derived from an EMBL/GenBank/DDBJ whole genome shotgun (WGS) entry which is preliminary data.</text>
</comment>
<dbReference type="PANTHER" id="PTHR43479">
    <property type="entry name" value="ACREF/ENVCD OPERON REPRESSOR-RELATED"/>
    <property type="match status" value="1"/>
</dbReference>
<feature type="domain" description="HTH tetR-type" evidence="5">
    <location>
        <begin position="4"/>
        <end position="64"/>
    </location>
</feature>
<evidence type="ECO:0000259" key="5">
    <source>
        <dbReference type="PROSITE" id="PS50977"/>
    </source>
</evidence>